<keyword evidence="8" id="KW-1185">Reference proteome</keyword>
<evidence type="ECO:0000256" key="1">
    <source>
        <dbReference type="ARBA" id="ARBA00004141"/>
    </source>
</evidence>
<dbReference type="InterPro" id="IPR002794">
    <property type="entry name" value="DUF92_TMEM19"/>
</dbReference>
<feature type="transmembrane region" description="Helical" evidence="6">
    <location>
        <begin position="31"/>
        <end position="57"/>
    </location>
</feature>
<accession>A0A7H1MZZ1</accession>
<dbReference type="AlphaFoldDB" id="A0A7H1MZZ1"/>
<organism evidence="7 8">
    <name type="scientific">Defluviicoccus vanus</name>
    <dbReference type="NCBI Taxonomy" id="111831"/>
    <lineage>
        <taxon>Bacteria</taxon>
        <taxon>Pseudomonadati</taxon>
        <taxon>Pseudomonadota</taxon>
        <taxon>Alphaproteobacteria</taxon>
        <taxon>Rhodospirillales</taxon>
        <taxon>Rhodospirillaceae</taxon>
        <taxon>Defluviicoccus</taxon>
    </lineage>
</organism>
<protein>
    <submittedName>
        <fullName evidence="7">DUF92 domain-containing protein</fullName>
    </submittedName>
</protein>
<dbReference type="Pfam" id="PF01940">
    <property type="entry name" value="DUF92"/>
    <property type="match status" value="1"/>
</dbReference>
<dbReference type="GO" id="GO:0016020">
    <property type="term" value="C:membrane"/>
    <property type="evidence" value="ECO:0007669"/>
    <property type="project" value="UniProtKB-SubCell"/>
</dbReference>
<dbReference type="RefSeq" id="WP_190262539.1">
    <property type="nucleotide sequence ID" value="NZ_CP053923.1"/>
</dbReference>
<dbReference type="PANTHER" id="PTHR13353">
    <property type="entry name" value="TRANSMEMBRANE PROTEIN 19"/>
    <property type="match status" value="1"/>
</dbReference>
<gene>
    <name evidence="7" type="ORF">HQ394_06275</name>
</gene>
<evidence type="ECO:0000313" key="8">
    <source>
        <dbReference type="Proteomes" id="UP000516369"/>
    </source>
</evidence>
<reference evidence="7 8" key="1">
    <citation type="submission" date="2020-05" db="EMBL/GenBank/DDBJ databases">
        <title>Complete closed genome sequence of Defluviicoccus vanus.</title>
        <authorList>
            <person name="Bessarab I."/>
            <person name="Arumugam K."/>
            <person name="Maszenan A.M."/>
            <person name="Seviour R.J."/>
            <person name="Williams R.B."/>
        </authorList>
    </citation>
    <scope>NUCLEOTIDE SEQUENCE [LARGE SCALE GENOMIC DNA]</scope>
    <source>
        <strain evidence="7 8">Ben 114</strain>
    </source>
</reference>
<sequence>MRFSLALALALATAIAFLAYRRGSLTAGGGIAAAIVGSVVFAGGGVAWGAVLIFFFVSSSALGRLKSAPKARAEALFAKGQRRDATQVLANGGIAALLALGHGIDGGAAWWPAFIGSMAAVTADTWATEVGTLSRRPPWLITSFAPVTAGTSGGVTTAGLAASLAGAVLVGVVAALFAPQSAWVPVVVAAMAGGLFGAIADSVLGATLQASYYCERCAQPTEATRHRCGATSSRRRGVGWIDNDVVNVAAAIVGALVGSAVVNFG</sequence>
<dbReference type="Proteomes" id="UP000516369">
    <property type="component" value="Chromosome"/>
</dbReference>
<evidence type="ECO:0000256" key="3">
    <source>
        <dbReference type="ARBA" id="ARBA00022692"/>
    </source>
</evidence>
<evidence type="ECO:0000313" key="7">
    <source>
        <dbReference type="EMBL" id="QNT69027.1"/>
    </source>
</evidence>
<dbReference type="PANTHER" id="PTHR13353:SF5">
    <property type="entry name" value="TRANSMEMBRANE PROTEIN 19"/>
    <property type="match status" value="1"/>
</dbReference>
<keyword evidence="3 6" id="KW-0812">Transmembrane</keyword>
<dbReference type="EMBL" id="CP053923">
    <property type="protein sequence ID" value="QNT69027.1"/>
    <property type="molecule type" value="Genomic_DNA"/>
</dbReference>
<feature type="transmembrane region" description="Helical" evidence="6">
    <location>
        <begin position="245"/>
        <end position="264"/>
    </location>
</feature>
<evidence type="ECO:0000256" key="6">
    <source>
        <dbReference type="SAM" id="Phobius"/>
    </source>
</evidence>
<comment type="similarity">
    <text evidence="2">Belongs to the TMEM19 family.</text>
</comment>
<feature type="transmembrane region" description="Helical" evidence="6">
    <location>
        <begin position="158"/>
        <end position="177"/>
    </location>
</feature>
<keyword evidence="5 6" id="KW-0472">Membrane</keyword>
<evidence type="ECO:0000256" key="2">
    <source>
        <dbReference type="ARBA" id="ARBA00009012"/>
    </source>
</evidence>
<name>A0A7H1MZZ1_9PROT</name>
<evidence type="ECO:0000256" key="5">
    <source>
        <dbReference type="ARBA" id="ARBA00023136"/>
    </source>
</evidence>
<dbReference type="KEGG" id="dvn:HQ394_06275"/>
<proteinExistence type="inferred from homology"/>
<keyword evidence="4 6" id="KW-1133">Transmembrane helix</keyword>
<feature type="transmembrane region" description="Helical" evidence="6">
    <location>
        <begin position="183"/>
        <end position="206"/>
    </location>
</feature>
<evidence type="ECO:0000256" key="4">
    <source>
        <dbReference type="ARBA" id="ARBA00022989"/>
    </source>
</evidence>
<comment type="subcellular location">
    <subcellularLocation>
        <location evidence="1">Membrane</location>
        <topology evidence="1">Multi-pass membrane protein</topology>
    </subcellularLocation>
</comment>